<dbReference type="PROSITE" id="PS50262">
    <property type="entry name" value="G_PROTEIN_RECEP_F1_2"/>
    <property type="match status" value="1"/>
</dbReference>
<feature type="transmembrane region" description="Helical" evidence="12">
    <location>
        <begin position="204"/>
        <end position="228"/>
    </location>
</feature>
<dbReference type="Pfam" id="PF00001">
    <property type="entry name" value="7tm_1"/>
    <property type="match status" value="1"/>
</dbReference>
<keyword evidence="7" id="KW-0675">Receptor</keyword>
<dbReference type="AlphaFoldDB" id="A0A1W0WEU5"/>
<dbReference type="InterPro" id="IPR050125">
    <property type="entry name" value="GPCR_opsins"/>
</dbReference>
<comment type="caution">
    <text evidence="14">The sequence shown here is derived from an EMBL/GenBank/DDBJ whole genome shotgun (WGS) entry which is preliminary data.</text>
</comment>
<comment type="subcellular location">
    <subcellularLocation>
        <location evidence="1">Membrane</location>
        <topology evidence="1">Multi-pass membrane protein</topology>
    </subcellularLocation>
</comment>
<keyword evidence="15" id="KW-1185">Reference proteome</keyword>
<sequence>MDQNRSGTVLWTFKDGPSMDDNLRYYNDSQLGKFADYSVAVYLLVIWLVTVYANGVILVGLGRQRRRLTALDILMGNLAVTNVMLALVTYPMTVVSLAFSKWQFGTAGCLAYGFIMLFFGLIAIWMLLGIASVFHQSIQTSKNCMNKTCQQQQRTWTCRFIATSYAVSAIFCLLPLLGVGEYGPTKHSTSCTVNWSLHTVTSTVYITSLMLAGFVAPLMGTLFLYAAIVRLLSNLQKTHSNPDFARRRNVLQRKTNSMSLAICVCMLVCWTPYAVTSTWETYGDPSTLPVALEAIASFTAKSSTAFAPLVHLWFTKKFSYWFRAFIFCLSYTEPQQTDQELLSSHDNQNPPSNSAQKNNQKQFSVVSTPGNIQSKGSSFLRYIDQVVNESEGPVRSQSGNNQQTT</sequence>
<evidence type="ECO:0000256" key="3">
    <source>
        <dbReference type="ARBA" id="ARBA00022989"/>
    </source>
</evidence>
<dbReference type="Gene3D" id="1.20.1070.10">
    <property type="entry name" value="Rhodopsin 7-helix transmembrane proteins"/>
    <property type="match status" value="1"/>
</dbReference>
<dbReference type="EMBL" id="MTYJ01000117">
    <property type="protein sequence ID" value="OQV13731.1"/>
    <property type="molecule type" value="Genomic_DNA"/>
</dbReference>
<evidence type="ECO:0000256" key="2">
    <source>
        <dbReference type="ARBA" id="ARBA00022692"/>
    </source>
</evidence>
<feature type="region of interest" description="Disordered" evidence="11">
    <location>
        <begin position="339"/>
        <end position="375"/>
    </location>
</feature>
<feature type="transmembrane region" description="Helical" evidence="12">
    <location>
        <begin position="156"/>
        <end position="177"/>
    </location>
</feature>
<evidence type="ECO:0000256" key="9">
    <source>
        <dbReference type="ARBA" id="ARBA00023224"/>
    </source>
</evidence>
<keyword evidence="10" id="KW-0716">Sensory transduction</keyword>
<dbReference type="GO" id="GO:0004930">
    <property type="term" value="F:G protein-coupled receptor activity"/>
    <property type="evidence" value="ECO:0007669"/>
    <property type="project" value="UniProtKB-KW"/>
</dbReference>
<dbReference type="Proteomes" id="UP000192578">
    <property type="component" value="Unassembled WGS sequence"/>
</dbReference>
<evidence type="ECO:0000313" key="14">
    <source>
        <dbReference type="EMBL" id="OQV13731.1"/>
    </source>
</evidence>
<feature type="transmembrane region" description="Helical" evidence="12">
    <location>
        <begin position="256"/>
        <end position="275"/>
    </location>
</feature>
<keyword evidence="4" id="KW-0297">G-protein coupled receptor</keyword>
<dbReference type="PRINTS" id="PR00237">
    <property type="entry name" value="GPCRRHODOPSN"/>
</dbReference>
<gene>
    <name evidence="14" type="ORF">BV898_12046</name>
</gene>
<evidence type="ECO:0000256" key="8">
    <source>
        <dbReference type="ARBA" id="ARBA00023180"/>
    </source>
</evidence>
<keyword evidence="9" id="KW-0807">Transducer</keyword>
<dbReference type="OrthoDB" id="5564849at2759"/>
<reference evidence="15" key="1">
    <citation type="submission" date="2017-01" db="EMBL/GenBank/DDBJ databases">
        <title>Comparative genomics of anhydrobiosis in the tardigrade Hypsibius dujardini.</title>
        <authorList>
            <person name="Yoshida Y."/>
            <person name="Koutsovoulos G."/>
            <person name="Laetsch D."/>
            <person name="Stevens L."/>
            <person name="Kumar S."/>
            <person name="Horikawa D."/>
            <person name="Ishino K."/>
            <person name="Komine S."/>
            <person name="Tomita M."/>
            <person name="Blaxter M."/>
            <person name="Arakawa K."/>
        </authorList>
    </citation>
    <scope>NUCLEOTIDE SEQUENCE [LARGE SCALE GENOMIC DNA]</scope>
    <source>
        <strain evidence="15">Z151</strain>
    </source>
</reference>
<keyword evidence="10" id="KW-0844">Vision</keyword>
<feature type="transmembrane region" description="Helical" evidence="12">
    <location>
        <begin position="39"/>
        <end position="61"/>
    </location>
</feature>
<feature type="transmembrane region" description="Helical" evidence="12">
    <location>
        <begin position="111"/>
        <end position="135"/>
    </location>
</feature>
<dbReference type="InterPro" id="IPR002962">
    <property type="entry name" value="Peropsin"/>
</dbReference>
<dbReference type="PRINTS" id="PR01244">
    <property type="entry name" value="PEROPSIN"/>
</dbReference>
<evidence type="ECO:0000256" key="11">
    <source>
        <dbReference type="SAM" id="MobiDB-lite"/>
    </source>
</evidence>
<dbReference type="GO" id="GO:0007601">
    <property type="term" value="P:visual perception"/>
    <property type="evidence" value="ECO:0007669"/>
    <property type="project" value="UniProtKB-KW"/>
</dbReference>
<evidence type="ECO:0000256" key="5">
    <source>
        <dbReference type="ARBA" id="ARBA00023136"/>
    </source>
</evidence>
<accession>A0A1W0WEU5</accession>
<evidence type="ECO:0000256" key="7">
    <source>
        <dbReference type="ARBA" id="ARBA00023170"/>
    </source>
</evidence>
<evidence type="ECO:0000256" key="6">
    <source>
        <dbReference type="ARBA" id="ARBA00023157"/>
    </source>
</evidence>
<keyword evidence="2 12" id="KW-0812">Transmembrane</keyword>
<keyword evidence="8" id="KW-0325">Glycoprotein</keyword>
<dbReference type="InterPro" id="IPR000276">
    <property type="entry name" value="GPCR_Rhodpsn"/>
</dbReference>
<name>A0A1W0WEU5_HYPEX</name>
<evidence type="ECO:0000256" key="12">
    <source>
        <dbReference type="SAM" id="Phobius"/>
    </source>
</evidence>
<dbReference type="SUPFAM" id="SSF81321">
    <property type="entry name" value="Family A G protein-coupled receptor-like"/>
    <property type="match status" value="1"/>
</dbReference>
<proteinExistence type="predicted"/>
<feature type="transmembrane region" description="Helical" evidence="12">
    <location>
        <begin position="73"/>
        <end position="99"/>
    </location>
</feature>
<evidence type="ECO:0000256" key="4">
    <source>
        <dbReference type="ARBA" id="ARBA00023040"/>
    </source>
</evidence>
<evidence type="ECO:0000256" key="10">
    <source>
        <dbReference type="ARBA" id="ARBA00023305"/>
    </source>
</evidence>
<dbReference type="GO" id="GO:0016020">
    <property type="term" value="C:membrane"/>
    <property type="evidence" value="ECO:0007669"/>
    <property type="project" value="UniProtKB-SubCell"/>
</dbReference>
<keyword evidence="5 12" id="KW-0472">Membrane</keyword>
<dbReference type="SMR" id="A0A1W0WEU5"/>
<feature type="transmembrane region" description="Helical" evidence="12">
    <location>
        <begin position="295"/>
        <end position="314"/>
    </location>
</feature>
<dbReference type="PANTHER" id="PTHR24240">
    <property type="entry name" value="OPSIN"/>
    <property type="match status" value="1"/>
</dbReference>
<evidence type="ECO:0000256" key="1">
    <source>
        <dbReference type="ARBA" id="ARBA00004141"/>
    </source>
</evidence>
<keyword evidence="3 12" id="KW-1133">Transmembrane helix</keyword>
<organism evidence="14 15">
    <name type="scientific">Hypsibius exemplaris</name>
    <name type="common">Freshwater tardigrade</name>
    <dbReference type="NCBI Taxonomy" id="2072580"/>
    <lineage>
        <taxon>Eukaryota</taxon>
        <taxon>Metazoa</taxon>
        <taxon>Ecdysozoa</taxon>
        <taxon>Tardigrada</taxon>
        <taxon>Eutardigrada</taxon>
        <taxon>Parachela</taxon>
        <taxon>Hypsibioidea</taxon>
        <taxon>Hypsibiidae</taxon>
        <taxon>Hypsibius</taxon>
    </lineage>
</organism>
<protein>
    <submittedName>
        <fullName evidence="14">Opsin-5</fullName>
    </submittedName>
</protein>
<evidence type="ECO:0000313" key="15">
    <source>
        <dbReference type="Proteomes" id="UP000192578"/>
    </source>
</evidence>
<feature type="domain" description="G-protein coupled receptors family 1 profile" evidence="13">
    <location>
        <begin position="53"/>
        <end position="311"/>
    </location>
</feature>
<evidence type="ECO:0000259" key="13">
    <source>
        <dbReference type="PROSITE" id="PS50262"/>
    </source>
</evidence>
<dbReference type="InterPro" id="IPR017452">
    <property type="entry name" value="GPCR_Rhodpsn_7TM"/>
</dbReference>
<keyword evidence="6" id="KW-1015">Disulfide bond</keyword>